<dbReference type="STRING" id="658196.A0A397S6H0"/>
<evidence type="ECO:0000259" key="1">
    <source>
        <dbReference type="PROSITE" id="PS50011"/>
    </source>
</evidence>
<dbReference type="Pfam" id="PF07714">
    <property type="entry name" value="PK_Tyr_Ser-Thr"/>
    <property type="match status" value="1"/>
</dbReference>
<evidence type="ECO:0000313" key="2">
    <source>
        <dbReference type="EMBL" id="RIA81588.1"/>
    </source>
</evidence>
<dbReference type="GO" id="GO:0005524">
    <property type="term" value="F:ATP binding"/>
    <property type="evidence" value="ECO:0007669"/>
    <property type="project" value="InterPro"/>
</dbReference>
<dbReference type="InterPro" id="IPR001245">
    <property type="entry name" value="Ser-Thr/Tyr_kinase_cat_dom"/>
</dbReference>
<dbReference type="GO" id="GO:0004672">
    <property type="term" value="F:protein kinase activity"/>
    <property type="evidence" value="ECO:0007669"/>
    <property type="project" value="InterPro"/>
</dbReference>
<dbReference type="EMBL" id="QKYT01000773">
    <property type="protein sequence ID" value="RIA81588.1"/>
    <property type="molecule type" value="Genomic_DNA"/>
</dbReference>
<proteinExistence type="predicted"/>
<reference evidence="2 3" key="1">
    <citation type="submission" date="2018-06" db="EMBL/GenBank/DDBJ databases">
        <title>Comparative genomics reveals the genomic features of Rhizophagus irregularis, R. cerebriforme, R. diaphanum and Gigaspora rosea, and their symbiotic lifestyle signature.</title>
        <authorList>
            <person name="Morin E."/>
            <person name="San Clemente H."/>
            <person name="Chen E.C.H."/>
            <person name="De La Providencia I."/>
            <person name="Hainaut M."/>
            <person name="Kuo A."/>
            <person name="Kohler A."/>
            <person name="Murat C."/>
            <person name="Tang N."/>
            <person name="Roy S."/>
            <person name="Loubradou J."/>
            <person name="Henrissat B."/>
            <person name="Grigoriev I.V."/>
            <person name="Corradi N."/>
            <person name="Roux C."/>
            <person name="Martin F.M."/>
        </authorList>
    </citation>
    <scope>NUCLEOTIDE SEQUENCE [LARGE SCALE GENOMIC DNA]</scope>
    <source>
        <strain evidence="2 3">DAOM 227022</strain>
    </source>
</reference>
<evidence type="ECO:0000313" key="3">
    <source>
        <dbReference type="Proteomes" id="UP000265703"/>
    </source>
</evidence>
<protein>
    <recommendedName>
        <fullName evidence="1">Protein kinase domain-containing protein</fullName>
    </recommendedName>
</protein>
<feature type="domain" description="Protein kinase" evidence="1">
    <location>
        <begin position="71"/>
        <end position="202"/>
    </location>
</feature>
<sequence length="202" mass="24154">MIKTGKSFNNHLSKLITALKKHDNKIIQNELDGFINDPYLNWYHNDSSNIVLSQWYYIANQTYIDHIGTPLAEIEIKGGRLFNTTRRFLNNTTIAGKSLKYLNNENFLCMIKEICLYNDRQLNNNDYIIEFRGYSIQHCKCTLFYDYSDYGDLFEYFQRIHTSSEHNLKEWKNKIRLAWEISMGVKYLHDVRMIIFLLCFFL</sequence>
<comment type="caution">
    <text evidence="2">The sequence shown here is derived from an EMBL/GenBank/DDBJ whole genome shotgun (WGS) entry which is preliminary data.</text>
</comment>
<dbReference type="Gene3D" id="1.10.510.10">
    <property type="entry name" value="Transferase(Phosphotransferase) domain 1"/>
    <property type="match status" value="1"/>
</dbReference>
<accession>A0A397S6H0</accession>
<dbReference type="SUPFAM" id="SSF56112">
    <property type="entry name" value="Protein kinase-like (PK-like)"/>
    <property type="match status" value="1"/>
</dbReference>
<keyword evidence="3" id="KW-1185">Reference proteome</keyword>
<dbReference type="PROSITE" id="PS50011">
    <property type="entry name" value="PROTEIN_KINASE_DOM"/>
    <property type="match status" value="1"/>
</dbReference>
<dbReference type="InterPro" id="IPR000719">
    <property type="entry name" value="Prot_kinase_dom"/>
</dbReference>
<name>A0A397S6H0_9GLOM</name>
<dbReference type="Proteomes" id="UP000265703">
    <property type="component" value="Unassembled WGS sequence"/>
</dbReference>
<gene>
    <name evidence="2" type="ORF">C1645_550224</name>
</gene>
<dbReference type="InterPro" id="IPR011009">
    <property type="entry name" value="Kinase-like_dom_sf"/>
</dbReference>
<dbReference type="OrthoDB" id="2309576at2759"/>
<organism evidence="2 3">
    <name type="scientific">Glomus cerebriforme</name>
    <dbReference type="NCBI Taxonomy" id="658196"/>
    <lineage>
        <taxon>Eukaryota</taxon>
        <taxon>Fungi</taxon>
        <taxon>Fungi incertae sedis</taxon>
        <taxon>Mucoromycota</taxon>
        <taxon>Glomeromycotina</taxon>
        <taxon>Glomeromycetes</taxon>
        <taxon>Glomerales</taxon>
        <taxon>Glomeraceae</taxon>
        <taxon>Glomus</taxon>
    </lineage>
</organism>
<dbReference type="AlphaFoldDB" id="A0A397S6H0"/>